<reference evidence="2 3" key="1">
    <citation type="submission" date="2018-01" db="EMBL/GenBank/DDBJ databases">
        <title>A novel member of the phylum Bacteroidetes isolated from glacier ice.</title>
        <authorList>
            <person name="Liu Q."/>
            <person name="Xin Y.-H."/>
        </authorList>
    </citation>
    <scope>NUCLEOTIDE SEQUENCE [LARGE SCALE GENOMIC DNA]</scope>
    <source>
        <strain evidence="2 3">RB1R16</strain>
    </source>
</reference>
<evidence type="ECO:0008006" key="4">
    <source>
        <dbReference type="Google" id="ProtNLM"/>
    </source>
</evidence>
<evidence type="ECO:0000256" key="1">
    <source>
        <dbReference type="SAM" id="SignalP"/>
    </source>
</evidence>
<evidence type="ECO:0000313" key="3">
    <source>
        <dbReference type="Proteomes" id="UP000239872"/>
    </source>
</evidence>
<feature type="chain" id="PRO_5015623338" description="DUF4394 domain-containing protein" evidence="1">
    <location>
        <begin position="22"/>
        <end position="329"/>
    </location>
</feature>
<proteinExistence type="predicted"/>
<organism evidence="2 3">
    <name type="scientific">Flavipsychrobacter stenotrophus</name>
    <dbReference type="NCBI Taxonomy" id="2077091"/>
    <lineage>
        <taxon>Bacteria</taxon>
        <taxon>Pseudomonadati</taxon>
        <taxon>Bacteroidota</taxon>
        <taxon>Chitinophagia</taxon>
        <taxon>Chitinophagales</taxon>
        <taxon>Chitinophagaceae</taxon>
        <taxon>Flavipsychrobacter</taxon>
    </lineage>
</organism>
<dbReference type="AlphaFoldDB" id="A0A2S7SWY2"/>
<dbReference type="Proteomes" id="UP000239872">
    <property type="component" value="Unassembled WGS sequence"/>
</dbReference>
<accession>A0A2S7SWY2</accession>
<gene>
    <name evidence="2" type="ORF">CJD36_006455</name>
</gene>
<sequence>MKSLLTLAATALLLTSVASCKKDKTTALPTPTTPECSATIYGYFGPNNDSYYGSTGTYSFGTFNFSTAASTGIATINTHIRIGGGAYNTSDNCYYTIVGGSNSPTLCKVSTAGVVTYYSRPSGTYTYIGSLIYNVATNKLLVIQNDSSINKLSEIIIGSGTTYSVSPGVTIPVAGYVTEITCNPATGDVYAVGISTGVPYDYTLSRITATGATLVDSGSGAIRCLRYNTTDNMIYGLHYSSTLPYALVKINPTGGHTNLADLAINFNSDYYSTCLNECNGRYIVSTLKYDTAGSIWDETHGKIYQFDLSGTLLQQDNTPGMFQGLVVKY</sequence>
<dbReference type="RefSeq" id="WP_105038318.1">
    <property type="nucleotide sequence ID" value="NZ_PPSL01000002.1"/>
</dbReference>
<dbReference type="SUPFAM" id="SSF63829">
    <property type="entry name" value="Calcium-dependent phosphotriesterase"/>
    <property type="match status" value="1"/>
</dbReference>
<feature type="signal peptide" evidence="1">
    <location>
        <begin position="1"/>
        <end position="21"/>
    </location>
</feature>
<dbReference type="PROSITE" id="PS51257">
    <property type="entry name" value="PROKAR_LIPOPROTEIN"/>
    <property type="match status" value="1"/>
</dbReference>
<protein>
    <recommendedName>
        <fullName evidence="4">DUF4394 domain-containing protein</fullName>
    </recommendedName>
</protein>
<comment type="caution">
    <text evidence="2">The sequence shown here is derived from an EMBL/GenBank/DDBJ whole genome shotgun (WGS) entry which is preliminary data.</text>
</comment>
<keyword evidence="1" id="KW-0732">Signal</keyword>
<keyword evidence="3" id="KW-1185">Reference proteome</keyword>
<dbReference type="EMBL" id="PPSL01000002">
    <property type="protein sequence ID" value="PQJ11439.1"/>
    <property type="molecule type" value="Genomic_DNA"/>
</dbReference>
<name>A0A2S7SWY2_9BACT</name>
<evidence type="ECO:0000313" key="2">
    <source>
        <dbReference type="EMBL" id="PQJ11439.1"/>
    </source>
</evidence>